<name>A0A6L3MJ68_9BURK</name>
<sequence>MNLIFLPGASGSTTFWHPLIEKLPQ</sequence>
<organism evidence="1 2">
    <name type="scientific">Burkholderia stagnalis</name>
    <dbReference type="NCBI Taxonomy" id="1503054"/>
    <lineage>
        <taxon>Bacteria</taxon>
        <taxon>Pseudomonadati</taxon>
        <taxon>Pseudomonadota</taxon>
        <taxon>Betaproteobacteria</taxon>
        <taxon>Burkholderiales</taxon>
        <taxon>Burkholderiaceae</taxon>
        <taxon>Burkholderia</taxon>
        <taxon>Burkholderia cepacia complex</taxon>
    </lineage>
</organism>
<feature type="non-terminal residue" evidence="1">
    <location>
        <position position="25"/>
    </location>
</feature>
<dbReference type="GO" id="GO:0016787">
    <property type="term" value="F:hydrolase activity"/>
    <property type="evidence" value="ECO:0007669"/>
    <property type="project" value="UniProtKB-KW"/>
</dbReference>
<evidence type="ECO:0000313" key="1">
    <source>
        <dbReference type="EMBL" id="KAB0630578.1"/>
    </source>
</evidence>
<dbReference type="AlphaFoldDB" id="A0A6L3MJ68"/>
<comment type="caution">
    <text evidence="1">The sequence shown here is derived from an EMBL/GenBank/DDBJ whole genome shotgun (WGS) entry which is preliminary data.</text>
</comment>
<evidence type="ECO:0000313" key="2">
    <source>
        <dbReference type="Proteomes" id="UP000473470"/>
    </source>
</evidence>
<reference evidence="1 2" key="1">
    <citation type="submission" date="2019-09" db="EMBL/GenBank/DDBJ databases">
        <title>Draft genome sequences of 48 bacterial type strains from the CCUG.</title>
        <authorList>
            <person name="Tunovic T."/>
            <person name="Pineiro-Iglesias B."/>
            <person name="Unosson C."/>
            <person name="Inganas E."/>
            <person name="Ohlen M."/>
            <person name="Cardew S."/>
            <person name="Jensie-Markopoulos S."/>
            <person name="Salva-Serra F."/>
            <person name="Jaen-Luchoro D."/>
            <person name="Karlsson R."/>
            <person name="Svensson-Stadler L."/>
            <person name="Chun J."/>
            <person name="Moore E."/>
        </authorList>
    </citation>
    <scope>NUCLEOTIDE SEQUENCE [LARGE SCALE GENOMIC DNA]</scope>
    <source>
        <strain evidence="1 2">CCUG 65686</strain>
    </source>
</reference>
<gene>
    <name evidence="1" type="ORF">F7R25_37655</name>
</gene>
<dbReference type="Proteomes" id="UP000473470">
    <property type="component" value="Unassembled WGS sequence"/>
</dbReference>
<proteinExistence type="predicted"/>
<keyword evidence="1" id="KW-0378">Hydrolase</keyword>
<protein>
    <submittedName>
        <fullName evidence="1">Alpha/beta hydrolase</fullName>
    </submittedName>
</protein>
<accession>A0A6L3MJ68</accession>
<dbReference type="EMBL" id="VZOK01000259">
    <property type="protein sequence ID" value="KAB0630578.1"/>
    <property type="molecule type" value="Genomic_DNA"/>
</dbReference>